<feature type="transmembrane region" description="Helical" evidence="2">
    <location>
        <begin position="432"/>
        <end position="456"/>
    </location>
</feature>
<dbReference type="GeneID" id="26910053"/>
<feature type="region of interest" description="Disordered" evidence="1">
    <location>
        <begin position="108"/>
        <end position="297"/>
    </location>
</feature>
<dbReference type="OMA" id="MALGWIR"/>
<protein>
    <submittedName>
        <fullName evidence="3">Uncharacterized protein</fullName>
    </submittedName>
</protein>
<feature type="region of interest" description="Disordered" evidence="1">
    <location>
        <begin position="327"/>
        <end position="401"/>
    </location>
</feature>
<feature type="transmembrane region" description="Helical" evidence="2">
    <location>
        <begin position="648"/>
        <end position="673"/>
    </location>
</feature>
<feature type="region of interest" description="Disordered" evidence="1">
    <location>
        <begin position="1"/>
        <end position="32"/>
    </location>
</feature>
<feature type="compositionally biased region" description="Polar residues" evidence="1">
    <location>
        <begin position="262"/>
        <end position="277"/>
    </location>
</feature>
<dbReference type="VEuPathDB" id="TriTrypDB:LpyrH10_34_0730"/>
<feature type="region of interest" description="Disordered" evidence="1">
    <location>
        <begin position="530"/>
        <end position="550"/>
    </location>
</feature>
<keyword evidence="2" id="KW-1133">Transmembrane helix</keyword>
<dbReference type="Proteomes" id="UP000037923">
    <property type="component" value="Unassembled WGS sequence"/>
</dbReference>
<evidence type="ECO:0000313" key="4">
    <source>
        <dbReference type="Proteomes" id="UP000037923"/>
    </source>
</evidence>
<evidence type="ECO:0000256" key="1">
    <source>
        <dbReference type="SAM" id="MobiDB-lite"/>
    </source>
</evidence>
<evidence type="ECO:0000313" key="3">
    <source>
        <dbReference type="EMBL" id="KPA73638.1"/>
    </source>
</evidence>
<keyword evidence="4" id="KW-1185">Reference proteome</keyword>
<dbReference type="OrthoDB" id="267251at2759"/>
<reference evidence="3 4" key="1">
    <citation type="submission" date="2015-07" db="EMBL/GenBank/DDBJ databases">
        <title>High-quality genome of monoxenous trypanosomatid Leptomonas pyrrhocoris.</title>
        <authorList>
            <person name="Flegontov P."/>
            <person name="Butenko A."/>
            <person name="Firsov S."/>
            <person name="Vlcek C."/>
            <person name="Logacheva M.D."/>
            <person name="Field M."/>
            <person name="Filatov D."/>
            <person name="Flegontova O."/>
            <person name="Gerasimov E."/>
            <person name="Jackson A.P."/>
            <person name="Kelly S."/>
            <person name="Opperdoes F."/>
            <person name="O'Reilly A."/>
            <person name="Votypka J."/>
            <person name="Yurchenko V."/>
            <person name="Lukes J."/>
        </authorList>
    </citation>
    <scope>NUCLEOTIDE SEQUENCE [LARGE SCALE GENOMIC DNA]</scope>
    <source>
        <strain evidence="3">H10</strain>
    </source>
</reference>
<feature type="compositionally biased region" description="Polar residues" evidence="1">
    <location>
        <begin position="530"/>
        <end position="539"/>
    </location>
</feature>
<proteinExistence type="predicted"/>
<dbReference type="RefSeq" id="XP_015652077.1">
    <property type="nucleotide sequence ID" value="XM_015809402.1"/>
</dbReference>
<feature type="compositionally biased region" description="Basic and acidic residues" evidence="1">
    <location>
        <begin position="370"/>
        <end position="389"/>
    </location>
</feature>
<evidence type="ECO:0000256" key="2">
    <source>
        <dbReference type="SAM" id="Phobius"/>
    </source>
</evidence>
<organism evidence="3 4">
    <name type="scientific">Leptomonas pyrrhocoris</name>
    <name type="common">Firebug parasite</name>
    <dbReference type="NCBI Taxonomy" id="157538"/>
    <lineage>
        <taxon>Eukaryota</taxon>
        <taxon>Discoba</taxon>
        <taxon>Euglenozoa</taxon>
        <taxon>Kinetoplastea</taxon>
        <taxon>Metakinetoplastina</taxon>
        <taxon>Trypanosomatida</taxon>
        <taxon>Trypanosomatidae</taxon>
        <taxon>Leishmaniinae</taxon>
        <taxon>Leptomonas</taxon>
    </lineage>
</organism>
<dbReference type="EMBL" id="LGTL01000034">
    <property type="protein sequence ID" value="KPA73638.1"/>
    <property type="molecule type" value="Genomic_DNA"/>
</dbReference>
<feature type="compositionally biased region" description="Acidic residues" evidence="1">
    <location>
        <begin position="278"/>
        <end position="288"/>
    </location>
</feature>
<sequence>MSSDFESLSCDDQESHGGSHHDADGTHHGDSHDSFDALDDLVAEQDAQLLRRLVLHDDPHHRYHHHNGDGDSDSSAAVYGHREYGVVGQSPPTTTHTISYASSRGAAFRSGDVSPATTGQQQLSNACRPTAEVDKSSSSGQEDPLKDHENKSSCSNNDRSSCSAVPADRTGSAKEHAHRFLAPQPKAEPELPPPRSDATSPNARVVLPDRVSPHADGAAEGEEGVDRRDERHHPHGPAPPPLRPPTLAQAWRATCPPDSGDVTPTTASVTTRKSATGNEEEEELESEAEFASQGVGVRAPPAVELPKATARVHDYHDAEGFYRTGLLEEPTDSDDNDDDHHHHHHHSSKTEEENEEHEGDVGEVSVEAAAARESRRPRAEPPLEAHEGTRPPPTIAASPASTLSSLRAKLAIAAEELRRVAAALPHMSTVHFLSLVIAVLVPINVLCLDVMAFAWIRRRVDARYRPPVELSHDRDDCGGGCCTSSPSSSPADVNGRHILRALFPSERHSGGACSYLDTVSALNSSNAGARCSSSRNTHSGGSGPRPSTAGSATHAVPALCSFVLWLMVPNGLVIRALRSQYGLTKPNTASAAAAAAAAATPPVSQRVSVPARLRASREASDLACVTATLHALYTHLRRTAPQLALMELYVRYACLWMMVRVVLPTAVTAGVWLDGWMPTKTTSEDAPPLSTDAKVHG</sequence>
<accession>A0A0N0DQT2</accession>
<keyword evidence="2" id="KW-0472">Membrane</keyword>
<keyword evidence="2" id="KW-0812">Transmembrane</keyword>
<name>A0A0N0DQT2_LEPPY</name>
<feature type="compositionally biased region" description="Basic and acidic residues" evidence="1">
    <location>
        <begin position="13"/>
        <end position="32"/>
    </location>
</feature>
<comment type="caution">
    <text evidence="3">The sequence shown here is derived from an EMBL/GenBank/DDBJ whole genome shotgun (WGS) entry which is preliminary data.</text>
</comment>
<feature type="compositionally biased region" description="Polar residues" evidence="1">
    <location>
        <begin position="115"/>
        <end position="127"/>
    </location>
</feature>
<gene>
    <name evidence="3" type="ORF">ABB37_09770</name>
</gene>
<feature type="compositionally biased region" description="Low complexity" evidence="1">
    <location>
        <begin position="152"/>
        <end position="163"/>
    </location>
</feature>
<dbReference type="AlphaFoldDB" id="A0A0N0DQT2"/>